<dbReference type="InterPro" id="IPR029052">
    <property type="entry name" value="Metallo-depent_PP-like"/>
</dbReference>
<proteinExistence type="predicted"/>
<dbReference type="CDD" id="cd00838">
    <property type="entry name" value="MPP_superfamily"/>
    <property type="match status" value="1"/>
</dbReference>
<dbReference type="PANTHER" id="PTHR43143:SF1">
    <property type="entry name" value="SERINE_THREONINE-PROTEIN PHOSPHATASE CPPED1"/>
    <property type="match status" value="1"/>
</dbReference>
<evidence type="ECO:0000259" key="1">
    <source>
        <dbReference type="Pfam" id="PF00149"/>
    </source>
</evidence>
<dbReference type="Gene3D" id="3.60.21.10">
    <property type="match status" value="1"/>
</dbReference>
<dbReference type="InterPro" id="IPR004843">
    <property type="entry name" value="Calcineurin-like_PHP"/>
</dbReference>
<dbReference type="SUPFAM" id="SSF56300">
    <property type="entry name" value="Metallo-dependent phosphatases"/>
    <property type="match status" value="1"/>
</dbReference>
<sequence>MRIIQISDTHLSPRHRHFAENAEAMRAWLAAEQADLIVNTGDLSMNGAIDADDMAFAADWHRALGVPFLAVPGNHDVGDVATIRADQVVNDERLARFRDEVADDRWTLDIPGWRLIGLNAMLYGTGHREEAEQFEWLRGAVETTSKIALFQHKPMFIEAADEGPRGYWTVTPEPRKILLDILRKADVQLVSSGHLHIAKKVQHGPVEHLWSPSSAFVCGDSQEDLGGSRRIGAVILEFDADGVVSRFERPAAVADLQIDPHMDAIYPRSQAVA</sequence>
<name>A0AAU7XEQ1_9HYPH</name>
<dbReference type="AlphaFoldDB" id="A0AAU7XEQ1"/>
<accession>A0AAU7XEQ1</accession>
<gene>
    <name evidence="2" type="ORF">ABS361_08360</name>
</gene>
<feature type="domain" description="Calcineurin-like phosphoesterase" evidence="1">
    <location>
        <begin position="1"/>
        <end position="197"/>
    </location>
</feature>
<dbReference type="KEGG" id="mflg:ABS361_08360"/>
<organism evidence="2">
    <name type="scientific">Methyloraptor flagellatus</name>
    <dbReference type="NCBI Taxonomy" id="3162530"/>
    <lineage>
        <taxon>Bacteria</taxon>
        <taxon>Pseudomonadati</taxon>
        <taxon>Pseudomonadota</taxon>
        <taxon>Alphaproteobacteria</taxon>
        <taxon>Hyphomicrobiales</taxon>
        <taxon>Ancalomicrobiaceae</taxon>
        <taxon>Methyloraptor</taxon>
    </lineage>
</organism>
<protein>
    <submittedName>
        <fullName evidence="2">Metallophosphoesterase</fullName>
    </submittedName>
</protein>
<reference evidence="2" key="1">
    <citation type="submission" date="2024-06" db="EMBL/GenBank/DDBJ databases">
        <title>Methylostella associata gen. nov., sp. nov., a novel Ancalomicrobiaceae-affiliated facultatively methylotrophic bacteria that feed on methanotrophs of the genus Methylococcus.</title>
        <authorList>
            <person name="Saltykova V."/>
            <person name="Danilova O.V."/>
            <person name="Oshkin I.Y."/>
            <person name="Belova S.E."/>
            <person name="Pimenov N.V."/>
            <person name="Dedysh S.N."/>
        </authorList>
    </citation>
    <scope>NUCLEOTIDE SEQUENCE</scope>
    <source>
        <strain evidence="2">S20</strain>
    </source>
</reference>
<dbReference type="RefSeq" id="WP_407051318.1">
    <property type="nucleotide sequence ID" value="NZ_CP158568.1"/>
</dbReference>
<dbReference type="Pfam" id="PF00149">
    <property type="entry name" value="Metallophos"/>
    <property type="match status" value="1"/>
</dbReference>
<dbReference type="EMBL" id="CP158568">
    <property type="protein sequence ID" value="XBY46221.1"/>
    <property type="molecule type" value="Genomic_DNA"/>
</dbReference>
<dbReference type="PANTHER" id="PTHR43143">
    <property type="entry name" value="METALLOPHOSPHOESTERASE, CALCINEURIN SUPERFAMILY"/>
    <property type="match status" value="1"/>
</dbReference>
<dbReference type="InterPro" id="IPR051918">
    <property type="entry name" value="STPP_CPPED1"/>
</dbReference>
<evidence type="ECO:0000313" key="2">
    <source>
        <dbReference type="EMBL" id="XBY46221.1"/>
    </source>
</evidence>
<dbReference type="GO" id="GO:0016787">
    <property type="term" value="F:hydrolase activity"/>
    <property type="evidence" value="ECO:0007669"/>
    <property type="project" value="InterPro"/>
</dbReference>